<dbReference type="GO" id="GO:0000156">
    <property type="term" value="F:phosphorelay response regulator activity"/>
    <property type="evidence" value="ECO:0007669"/>
    <property type="project" value="TreeGrafter"/>
</dbReference>
<protein>
    <submittedName>
        <fullName evidence="9">Response regulator</fullName>
    </submittedName>
</protein>
<dbReference type="GO" id="GO:0000976">
    <property type="term" value="F:transcription cis-regulatory region binding"/>
    <property type="evidence" value="ECO:0007669"/>
    <property type="project" value="TreeGrafter"/>
</dbReference>
<keyword evidence="3" id="KW-0805">Transcription regulation</keyword>
<dbReference type="SUPFAM" id="SSF52172">
    <property type="entry name" value="CheY-like"/>
    <property type="match status" value="1"/>
</dbReference>
<evidence type="ECO:0000256" key="4">
    <source>
        <dbReference type="ARBA" id="ARBA00023125"/>
    </source>
</evidence>
<feature type="coiled-coil region" evidence="7">
    <location>
        <begin position="172"/>
        <end position="199"/>
    </location>
</feature>
<dbReference type="PROSITE" id="PS50110">
    <property type="entry name" value="RESPONSE_REGULATORY"/>
    <property type="match status" value="1"/>
</dbReference>
<keyword evidence="1 6" id="KW-0597">Phosphoprotein</keyword>
<keyword evidence="2" id="KW-0902">Two-component regulatory system</keyword>
<keyword evidence="4" id="KW-0238">DNA-binding</keyword>
<dbReference type="Pfam" id="PF00072">
    <property type="entry name" value="Response_reg"/>
    <property type="match status" value="1"/>
</dbReference>
<dbReference type="RefSeq" id="WP_284054392.1">
    <property type="nucleotide sequence ID" value="NZ_JAGRQC010000003.1"/>
</dbReference>
<dbReference type="InterPro" id="IPR001789">
    <property type="entry name" value="Sig_transdc_resp-reg_receiver"/>
</dbReference>
<evidence type="ECO:0000313" key="9">
    <source>
        <dbReference type="EMBL" id="MBR0553147.1"/>
    </source>
</evidence>
<sequence length="204" mass="22120">MQGDREQGRAGDAPRRKRGVRNILIVDDSRTDLNGMGQRLGDRGYLPVLCDNGAQALDLIAGRGFDLVLLDLMMPGLSGIQVLRELRSARETTDLPVIIVSGRDDPNGPVEALRAGADDYLVKPLALEVLVARIERALDFTGRLNDLKRFTATLDARVAARAIELGEARDELAAAIADRKRLARSLRQLNAEVERLSLGTSAAG</sequence>
<evidence type="ECO:0000256" key="6">
    <source>
        <dbReference type="PROSITE-ProRule" id="PRU00169"/>
    </source>
</evidence>
<proteinExistence type="predicted"/>
<dbReference type="GO" id="GO:0006355">
    <property type="term" value="P:regulation of DNA-templated transcription"/>
    <property type="evidence" value="ECO:0007669"/>
    <property type="project" value="TreeGrafter"/>
</dbReference>
<name>A0A8T4IET0_9SPHN</name>
<accession>A0A8T4IET0</accession>
<dbReference type="PANTHER" id="PTHR48111">
    <property type="entry name" value="REGULATOR OF RPOS"/>
    <property type="match status" value="1"/>
</dbReference>
<gene>
    <name evidence="9" type="ORF">J7S20_11570</name>
</gene>
<dbReference type="Proteomes" id="UP000676996">
    <property type="component" value="Unassembled WGS sequence"/>
</dbReference>
<keyword evidence="7" id="KW-0175">Coiled coil</keyword>
<comment type="caution">
    <text evidence="9">The sequence shown here is derived from an EMBL/GenBank/DDBJ whole genome shotgun (WGS) entry which is preliminary data.</text>
</comment>
<evidence type="ECO:0000256" key="3">
    <source>
        <dbReference type="ARBA" id="ARBA00023015"/>
    </source>
</evidence>
<evidence type="ECO:0000256" key="5">
    <source>
        <dbReference type="ARBA" id="ARBA00023163"/>
    </source>
</evidence>
<feature type="domain" description="Response regulatory" evidence="8">
    <location>
        <begin position="22"/>
        <end position="138"/>
    </location>
</feature>
<dbReference type="InterPro" id="IPR011006">
    <property type="entry name" value="CheY-like_superfamily"/>
</dbReference>
<dbReference type="Gene3D" id="3.40.50.2300">
    <property type="match status" value="1"/>
</dbReference>
<keyword evidence="10" id="KW-1185">Reference proteome</keyword>
<dbReference type="CDD" id="cd00156">
    <property type="entry name" value="REC"/>
    <property type="match status" value="1"/>
</dbReference>
<organism evidence="9 10">
    <name type="scientific">Stakelama marina</name>
    <dbReference type="NCBI Taxonomy" id="2826939"/>
    <lineage>
        <taxon>Bacteria</taxon>
        <taxon>Pseudomonadati</taxon>
        <taxon>Pseudomonadota</taxon>
        <taxon>Alphaproteobacteria</taxon>
        <taxon>Sphingomonadales</taxon>
        <taxon>Sphingomonadaceae</taxon>
        <taxon>Stakelama</taxon>
    </lineage>
</organism>
<evidence type="ECO:0000313" key="10">
    <source>
        <dbReference type="Proteomes" id="UP000676996"/>
    </source>
</evidence>
<evidence type="ECO:0000256" key="1">
    <source>
        <dbReference type="ARBA" id="ARBA00022553"/>
    </source>
</evidence>
<evidence type="ECO:0000256" key="7">
    <source>
        <dbReference type="SAM" id="Coils"/>
    </source>
</evidence>
<evidence type="ECO:0000259" key="8">
    <source>
        <dbReference type="PROSITE" id="PS50110"/>
    </source>
</evidence>
<dbReference type="SMART" id="SM00448">
    <property type="entry name" value="REC"/>
    <property type="match status" value="1"/>
</dbReference>
<dbReference type="AlphaFoldDB" id="A0A8T4IET0"/>
<dbReference type="PANTHER" id="PTHR48111:SF1">
    <property type="entry name" value="TWO-COMPONENT RESPONSE REGULATOR ORR33"/>
    <property type="match status" value="1"/>
</dbReference>
<dbReference type="GO" id="GO:0005829">
    <property type="term" value="C:cytosol"/>
    <property type="evidence" value="ECO:0007669"/>
    <property type="project" value="TreeGrafter"/>
</dbReference>
<dbReference type="EMBL" id="JAGRQC010000003">
    <property type="protein sequence ID" value="MBR0553147.1"/>
    <property type="molecule type" value="Genomic_DNA"/>
</dbReference>
<dbReference type="GO" id="GO:0032993">
    <property type="term" value="C:protein-DNA complex"/>
    <property type="evidence" value="ECO:0007669"/>
    <property type="project" value="TreeGrafter"/>
</dbReference>
<dbReference type="InterPro" id="IPR039420">
    <property type="entry name" value="WalR-like"/>
</dbReference>
<reference evidence="9" key="1">
    <citation type="submission" date="2021-04" db="EMBL/GenBank/DDBJ databases">
        <title>Ouciella asimina sp. nov., isolated from the surface seawater in the hydrothermal field of Okinawa Trough.</title>
        <authorList>
            <person name="Shuang W."/>
        </authorList>
    </citation>
    <scope>NUCLEOTIDE SEQUENCE</scope>
    <source>
        <strain evidence="9">LXI357</strain>
    </source>
</reference>
<keyword evidence="5" id="KW-0804">Transcription</keyword>
<evidence type="ECO:0000256" key="2">
    <source>
        <dbReference type="ARBA" id="ARBA00023012"/>
    </source>
</evidence>
<feature type="modified residue" description="4-aspartylphosphate" evidence="6">
    <location>
        <position position="71"/>
    </location>
</feature>